<dbReference type="EMBL" id="FNCJ01000001">
    <property type="protein sequence ID" value="SDF76891.1"/>
    <property type="molecule type" value="Genomic_DNA"/>
</dbReference>
<protein>
    <recommendedName>
        <fullName evidence="3">HEPN AbiU2-like domain-containing protein</fullName>
    </recommendedName>
</protein>
<dbReference type="Proteomes" id="UP000199706">
    <property type="component" value="Unassembled WGS sequence"/>
</dbReference>
<accession>A0A1G7NSD5</accession>
<organism evidence="1 2">
    <name type="scientific">Paraburkholderia phenazinium</name>
    <dbReference type="NCBI Taxonomy" id="60549"/>
    <lineage>
        <taxon>Bacteria</taxon>
        <taxon>Pseudomonadati</taxon>
        <taxon>Pseudomonadota</taxon>
        <taxon>Betaproteobacteria</taxon>
        <taxon>Burkholderiales</taxon>
        <taxon>Burkholderiaceae</taxon>
        <taxon>Paraburkholderia</taxon>
    </lineage>
</organism>
<reference evidence="1 2" key="1">
    <citation type="submission" date="2016-10" db="EMBL/GenBank/DDBJ databases">
        <authorList>
            <person name="de Groot N.N."/>
        </authorList>
    </citation>
    <scope>NUCLEOTIDE SEQUENCE [LARGE SCALE GENOMIC DNA]</scope>
    <source>
        <strain evidence="1 2">LMG 2247</strain>
    </source>
</reference>
<proteinExistence type="predicted"/>
<evidence type="ECO:0008006" key="3">
    <source>
        <dbReference type="Google" id="ProtNLM"/>
    </source>
</evidence>
<dbReference type="AlphaFoldDB" id="A0A1G7NSD5"/>
<name>A0A1G7NSD5_9BURK</name>
<evidence type="ECO:0000313" key="1">
    <source>
        <dbReference type="EMBL" id="SDF76891.1"/>
    </source>
</evidence>
<gene>
    <name evidence="1" type="ORF">SAMN05216466_1019</name>
</gene>
<dbReference type="RefSeq" id="WP_218133022.1">
    <property type="nucleotide sequence ID" value="NZ_FNCJ01000001.1"/>
</dbReference>
<sequence length="225" mass="25405">MTKTIELDIPDVPAPTNPFLGYWGAQLVIGHFSESSKIITLSSTFVRCVFSAREDYLAATKHLCTAFQSTREMHLSELYRSIARFESCISSMYLAERAFVRLRRCDELSAESAAVINQEKPAFIAPTVTGKLKAARDTMEHIEELLAKGKLTEDLPYMVQPTGEEHPRTDPAQLADTVVVIDRLRIGEHVVRFAELAEWLGEMIVYVEKLRSLMPTRYTSTRGPH</sequence>
<evidence type="ECO:0000313" key="2">
    <source>
        <dbReference type="Proteomes" id="UP000199706"/>
    </source>
</evidence>